<keyword evidence="3" id="KW-1185">Reference proteome</keyword>
<accession>F0SFR3</accession>
<dbReference type="HOGENOM" id="CLU_113730_3_1_0"/>
<dbReference type="Proteomes" id="UP000006860">
    <property type="component" value="Chromosome"/>
</dbReference>
<dbReference type="AlphaFoldDB" id="F0SFR3"/>
<name>F0SFR3_RUBBR</name>
<protein>
    <recommendedName>
        <fullName evidence="4">Carboxypeptidase regulatory-like domain-containing protein</fullName>
    </recommendedName>
</protein>
<dbReference type="eggNOG" id="ENOG503353X">
    <property type="taxonomic scope" value="Bacteria"/>
</dbReference>
<feature type="chain" id="PRO_5003260304" description="Carboxypeptidase regulatory-like domain-containing protein" evidence="1">
    <location>
        <begin position="30"/>
        <end position="142"/>
    </location>
</feature>
<evidence type="ECO:0000313" key="2">
    <source>
        <dbReference type="EMBL" id="ADY61520.1"/>
    </source>
</evidence>
<dbReference type="EMBL" id="CP002546">
    <property type="protein sequence ID" value="ADY61520.1"/>
    <property type="molecule type" value="Genomic_DNA"/>
</dbReference>
<gene>
    <name evidence="2" type="ordered locus">Plabr_3943</name>
</gene>
<dbReference type="PROSITE" id="PS51257">
    <property type="entry name" value="PROKAR_LIPOPROTEIN"/>
    <property type="match status" value="1"/>
</dbReference>
<evidence type="ECO:0008006" key="4">
    <source>
        <dbReference type="Google" id="ProtNLM"/>
    </source>
</evidence>
<keyword evidence="1" id="KW-0732">Signal</keyword>
<sequence>MKTRTNMNFARSVSLLLLTPLMTIGCGSADEMNRQSVSGTVSLAGDPVITGLIEFCPVGNEGVSSGASIADGEYSIPSAKGLPPGDYLIRISSAGEEAVASKEMPGEAKLQKELIPASYNVNSQEIRSVSAGEKNIFDFEIP</sequence>
<proteinExistence type="predicted"/>
<evidence type="ECO:0000313" key="3">
    <source>
        <dbReference type="Proteomes" id="UP000006860"/>
    </source>
</evidence>
<evidence type="ECO:0000256" key="1">
    <source>
        <dbReference type="SAM" id="SignalP"/>
    </source>
</evidence>
<organism evidence="2 3">
    <name type="scientific">Rubinisphaera brasiliensis (strain ATCC 49424 / DSM 5305 / JCM 21570 / IAM 15109 / NBRC 103401 / IFAM 1448)</name>
    <name type="common">Planctomyces brasiliensis</name>
    <dbReference type="NCBI Taxonomy" id="756272"/>
    <lineage>
        <taxon>Bacteria</taxon>
        <taxon>Pseudomonadati</taxon>
        <taxon>Planctomycetota</taxon>
        <taxon>Planctomycetia</taxon>
        <taxon>Planctomycetales</taxon>
        <taxon>Planctomycetaceae</taxon>
        <taxon>Rubinisphaera</taxon>
    </lineage>
</organism>
<dbReference type="KEGG" id="pbs:Plabr_3943"/>
<reference evidence="3" key="1">
    <citation type="submission" date="2011-02" db="EMBL/GenBank/DDBJ databases">
        <title>The complete genome of Planctomyces brasiliensis DSM 5305.</title>
        <authorList>
            <person name="Lucas S."/>
            <person name="Copeland A."/>
            <person name="Lapidus A."/>
            <person name="Bruce D."/>
            <person name="Goodwin L."/>
            <person name="Pitluck S."/>
            <person name="Kyrpides N."/>
            <person name="Mavromatis K."/>
            <person name="Pagani I."/>
            <person name="Ivanova N."/>
            <person name="Ovchinnikova G."/>
            <person name="Lu M."/>
            <person name="Detter J.C."/>
            <person name="Han C."/>
            <person name="Land M."/>
            <person name="Hauser L."/>
            <person name="Markowitz V."/>
            <person name="Cheng J.-F."/>
            <person name="Hugenholtz P."/>
            <person name="Woyke T."/>
            <person name="Wu D."/>
            <person name="Tindall B."/>
            <person name="Pomrenke H.G."/>
            <person name="Brambilla E."/>
            <person name="Klenk H.-P."/>
            <person name="Eisen J.A."/>
        </authorList>
    </citation>
    <scope>NUCLEOTIDE SEQUENCE [LARGE SCALE GENOMIC DNA]</scope>
    <source>
        <strain evidence="3">ATCC 49424 / DSM 5305 / JCM 21570 / NBRC 103401 / IFAM 1448</strain>
    </source>
</reference>
<feature type="signal peptide" evidence="1">
    <location>
        <begin position="1"/>
        <end position="29"/>
    </location>
</feature>